<name>A0A367ZSG9_9BACT</name>
<sequence>MAVAQRQPQHHAPTIAWLGLIVGLLLYAWPSWAQVLALPAGEFIILESDQETPPRLVAGNPDLLDIPACPASTFKIILAWAALERGIIATDTRLPCRDPHLGSATRRLDLGQALLYSSNAYFQTLAPRIGRPALDTFLRESGYLPPDALRGWLGKDWSPVVKGGRLRISPRQQHVFLTRLLNDEIAVGQRSRPALLEALRWPVPRSSPQEGGPPAGAMASPADSPPAREEAWEVFGKTGAAGGAVWFIGFSRRAGRWKAVTVFCRGPVARRPAVIAAFYERFGLRWDPALLPPLP</sequence>
<evidence type="ECO:0000256" key="1">
    <source>
        <dbReference type="SAM" id="MobiDB-lite"/>
    </source>
</evidence>
<feature type="domain" description="Penicillin-binding protein transpeptidase" evidence="2">
    <location>
        <begin position="65"/>
        <end position="252"/>
    </location>
</feature>
<dbReference type="InterPro" id="IPR012338">
    <property type="entry name" value="Beta-lactam/transpept-like"/>
</dbReference>
<gene>
    <name evidence="3" type="ORF">OZSIB_2353</name>
</gene>
<dbReference type="GO" id="GO:0008658">
    <property type="term" value="F:penicillin binding"/>
    <property type="evidence" value="ECO:0007669"/>
    <property type="project" value="InterPro"/>
</dbReference>
<dbReference type="Proteomes" id="UP000252355">
    <property type="component" value="Unassembled WGS sequence"/>
</dbReference>
<accession>A0A367ZSG9</accession>
<dbReference type="Pfam" id="PF00905">
    <property type="entry name" value="Transpeptidase"/>
    <property type="match status" value="1"/>
</dbReference>
<protein>
    <recommendedName>
        <fullName evidence="2">Penicillin-binding protein transpeptidase domain-containing protein</fullName>
    </recommendedName>
</protein>
<organism evidence="3 4">
    <name type="scientific">Candidatus Ozemobacter sibiricus</name>
    <dbReference type="NCBI Taxonomy" id="2268124"/>
    <lineage>
        <taxon>Bacteria</taxon>
        <taxon>Candidatus Ozemobacteria</taxon>
        <taxon>Candidatus Ozemobacterales</taxon>
        <taxon>Candidatus Ozemobacteraceae</taxon>
        <taxon>Candidatus Ozemobacter</taxon>
    </lineage>
</organism>
<evidence type="ECO:0000313" key="4">
    <source>
        <dbReference type="Proteomes" id="UP000252355"/>
    </source>
</evidence>
<dbReference type="EMBL" id="QOQW01000003">
    <property type="protein sequence ID" value="RCK80976.1"/>
    <property type="molecule type" value="Genomic_DNA"/>
</dbReference>
<evidence type="ECO:0000313" key="3">
    <source>
        <dbReference type="EMBL" id="RCK80976.1"/>
    </source>
</evidence>
<comment type="caution">
    <text evidence="3">The sequence shown here is derived from an EMBL/GenBank/DDBJ whole genome shotgun (WGS) entry which is preliminary data.</text>
</comment>
<reference evidence="3 4" key="1">
    <citation type="submission" date="2018-05" db="EMBL/GenBank/DDBJ databases">
        <title>A metagenomic window into the 2 km-deep terrestrial subsurface aquifer revealed taxonomically and functionally diverse microbial community comprising novel uncultured bacterial lineages.</title>
        <authorList>
            <person name="Kadnikov V.V."/>
            <person name="Mardanov A.V."/>
            <person name="Beletsky A.V."/>
            <person name="Banks D."/>
            <person name="Pimenov N.V."/>
            <person name="Frank Y.A."/>
            <person name="Karnachuk O.V."/>
            <person name="Ravin N.V."/>
        </authorList>
    </citation>
    <scope>NUCLEOTIDE SEQUENCE [LARGE SCALE GENOMIC DNA]</scope>
    <source>
        <strain evidence="3">BY5</strain>
    </source>
</reference>
<proteinExistence type="predicted"/>
<dbReference type="InterPro" id="IPR001460">
    <property type="entry name" value="PCN-bd_Tpept"/>
</dbReference>
<dbReference type="AlphaFoldDB" id="A0A367ZSG9"/>
<dbReference type="SUPFAM" id="SSF56601">
    <property type="entry name" value="beta-lactamase/transpeptidase-like"/>
    <property type="match status" value="1"/>
</dbReference>
<dbReference type="Gene3D" id="3.40.710.10">
    <property type="entry name" value="DD-peptidase/beta-lactamase superfamily"/>
    <property type="match status" value="1"/>
</dbReference>
<feature type="region of interest" description="Disordered" evidence="1">
    <location>
        <begin position="203"/>
        <end position="224"/>
    </location>
</feature>
<evidence type="ECO:0000259" key="2">
    <source>
        <dbReference type="Pfam" id="PF00905"/>
    </source>
</evidence>